<sequence length="262" mass="27075">MDTTAKVDIRKLQLLNDRIAQTIEALNQVRLSVHGLGLSHTTGNVGGLGLGNVGGLGLGGFQGNPFQGLQGLQGLQGGVPWGQNIGIQHTSPFGYQQGLQGMIPGMGLQHSNPFIGLQGLGLQGLGLQQGIPGMIPGLGLQQGIPGVIPGLQHASPYGYQQGIPGMIPGLGLQHTSPFGYQQQVGGWPGVQNNVWGVPNVFGGGLAHTSPDVLELQNRQLGLGQLGLGQVGLGQVGYGLDPFTHARILQSFPFAQSAVPGLY</sequence>
<dbReference type="Proteomes" id="UP001379533">
    <property type="component" value="Chromosome"/>
</dbReference>
<gene>
    <name evidence="1" type="ORF">LZC95_10330</name>
</gene>
<name>A0ABZ2KEV6_9BACT</name>
<evidence type="ECO:0000313" key="1">
    <source>
        <dbReference type="EMBL" id="WXA97231.1"/>
    </source>
</evidence>
<dbReference type="RefSeq" id="WP_394847846.1">
    <property type="nucleotide sequence ID" value="NZ_CP089982.1"/>
</dbReference>
<dbReference type="EMBL" id="CP089982">
    <property type="protein sequence ID" value="WXA97231.1"/>
    <property type="molecule type" value="Genomic_DNA"/>
</dbReference>
<proteinExistence type="predicted"/>
<keyword evidence="2" id="KW-1185">Reference proteome</keyword>
<organism evidence="1 2">
    <name type="scientific">Pendulispora brunnea</name>
    <dbReference type="NCBI Taxonomy" id="2905690"/>
    <lineage>
        <taxon>Bacteria</taxon>
        <taxon>Pseudomonadati</taxon>
        <taxon>Myxococcota</taxon>
        <taxon>Myxococcia</taxon>
        <taxon>Myxococcales</taxon>
        <taxon>Sorangiineae</taxon>
        <taxon>Pendulisporaceae</taxon>
        <taxon>Pendulispora</taxon>
    </lineage>
</organism>
<reference evidence="1 2" key="1">
    <citation type="submission" date="2021-12" db="EMBL/GenBank/DDBJ databases">
        <title>Discovery of the Pendulisporaceae a myxobacterial family with distinct sporulation behavior and unique specialized metabolism.</title>
        <authorList>
            <person name="Garcia R."/>
            <person name="Popoff A."/>
            <person name="Bader C.D."/>
            <person name="Loehr J."/>
            <person name="Walesch S."/>
            <person name="Walt C."/>
            <person name="Boldt J."/>
            <person name="Bunk B."/>
            <person name="Haeckl F.J.F.P.J."/>
            <person name="Gunesch A.P."/>
            <person name="Birkelbach J."/>
            <person name="Nuebel U."/>
            <person name="Pietschmann T."/>
            <person name="Bach T."/>
            <person name="Mueller R."/>
        </authorList>
    </citation>
    <scope>NUCLEOTIDE SEQUENCE [LARGE SCALE GENOMIC DNA]</scope>
    <source>
        <strain evidence="1 2">MSr12523</strain>
    </source>
</reference>
<evidence type="ECO:0000313" key="2">
    <source>
        <dbReference type="Proteomes" id="UP001379533"/>
    </source>
</evidence>
<protein>
    <submittedName>
        <fullName evidence="1">Uncharacterized protein</fullName>
    </submittedName>
</protein>
<accession>A0ABZ2KEV6</accession>